<proteinExistence type="predicted"/>
<keyword evidence="3" id="KW-1185">Reference proteome</keyword>
<dbReference type="AlphaFoldDB" id="A0A915J8X2"/>
<keyword evidence="1" id="KW-0863">Zinc-finger</keyword>
<evidence type="ECO:0000313" key="4">
    <source>
        <dbReference type="WBParaSite" id="nRc.2.0.1.t22923-RA"/>
    </source>
</evidence>
<name>A0A915J8X2_ROMCU</name>
<protein>
    <submittedName>
        <fullName evidence="4">CCHC-type domain-containing protein</fullName>
    </submittedName>
</protein>
<dbReference type="GO" id="GO:0008270">
    <property type="term" value="F:zinc ion binding"/>
    <property type="evidence" value="ECO:0007669"/>
    <property type="project" value="UniProtKB-KW"/>
</dbReference>
<dbReference type="GO" id="GO:0003676">
    <property type="term" value="F:nucleic acid binding"/>
    <property type="evidence" value="ECO:0007669"/>
    <property type="project" value="InterPro"/>
</dbReference>
<keyword evidence="1" id="KW-0479">Metal-binding</keyword>
<reference evidence="4" key="1">
    <citation type="submission" date="2022-11" db="UniProtKB">
        <authorList>
            <consortium name="WormBaseParasite"/>
        </authorList>
    </citation>
    <scope>IDENTIFICATION</scope>
</reference>
<sequence>MWKQQLDLMYDLTDAQRAVDKKLKDAEKNLIMYAHLGTEAIQQFEHSPAMDQIQMMPHNEFYNAIIAMFKQWMLKPVAFYQFRTCKNAGTNQHQNSSVGYELYKQIHTATLDVYVNIIQAAQSSSAAIPEGSKDVHALRNNSRHNSNRYLNCGRDQSPNPSKCPQSPTKSKHCRGCGSTCHAYLSPDCKAKDSKCYHCGCMGHFAKYCKGCQGKSNPSSEEGKAVRMIHLPSLMHSAPAS</sequence>
<dbReference type="WBParaSite" id="nRc.2.0.1.t22923-RA">
    <property type="protein sequence ID" value="nRc.2.0.1.t22923-RA"/>
    <property type="gene ID" value="nRc.2.0.1.g22923"/>
</dbReference>
<dbReference type="PROSITE" id="PS50158">
    <property type="entry name" value="ZF_CCHC"/>
    <property type="match status" value="1"/>
</dbReference>
<accession>A0A915J8X2</accession>
<organism evidence="3 4">
    <name type="scientific">Romanomermis culicivorax</name>
    <name type="common">Nematode worm</name>
    <dbReference type="NCBI Taxonomy" id="13658"/>
    <lineage>
        <taxon>Eukaryota</taxon>
        <taxon>Metazoa</taxon>
        <taxon>Ecdysozoa</taxon>
        <taxon>Nematoda</taxon>
        <taxon>Enoplea</taxon>
        <taxon>Dorylaimia</taxon>
        <taxon>Mermithida</taxon>
        <taxon>Mermithoidea</taxon>
        <taxon>Mermithidae</taxon>
        <taxon>Romanomermis</taxon>
    </lineage>
</organism>
<evidence type="ECO:0000259" key="2">
    <source>
        <dbReference type="PROSITE" id="PS50158"/>
    </source>
</evidence>
<evidence type="ECO:0000256" key="1">
    <source>
        <dbReference type="PROSITE-ProRule" id="PRU00047"/>
    </source>
</evidence>
<feature type="domain" description="CCHC-type" evidence="2">
    <location>
        <begin position="194"/>
        <end position="209"/>
    </location>
</feature>
<dbReference type="InterPro" id="IPR001878">
    <property type="entry name" value="Znf_CCHC"/>
</dbReference>
<keyword evidence="1" id="KW-0862">Zinc</keyword>
<evidence type="ECO:0000313" key="3">
    <source>
        <dbReference type="Proteomes" id="UP000887565"/>
    </source>
</evidence>
<dbReference type="Proteomes" id="UP000887565">
    <property type="component" value="Unplaced"/>
</dbReference>